<dbReference type="Pfam" id="PF11716">
    <property type="entry name" value="MDMPI_N"/>
    <property type="match status" value="1"/>
</dbReference>
<dbReference type="Gene3D" id="1.20.120.450">
    <property type="entry name" value="dinb family like domain"/>
    <property type="match status" value="1"/>
</dbReference>
<dbReference type="EMBL" id="BSEV01000021">
    <property type="protein sequence ID" value="GLK13191.1"/>
    <property type="molecule type" value="Genomic_DNA"/>
</dbReference>
<dbReference type="SUPFAM" id="SSF55718">
    <property type="entry name" value="SCP-like"/>
    <property type="match status" value="1"/>
</dbReference>
<comment type="caution">
    <text evidence="2">The sequence shown here is derived from an EMBL/GenBank/DDBJ whole genome shotgun (WGS) entry which is preliminary data.</text>
</comment>
<evidence type="ECO:0000313" key="3">
    <source>
        <dbReference type="Proteomes" id="UP001143474"/>
    </source>
</evidence>
<reference evidence="2" key="1">
    <citation type="journal article" date="2014" name="Int. J. Syst. Evol. Microbiol.">
        <title>Complete genome sequence of Corynebacterium casei LMG S-19264T (=DSM 44701T), isolated from a smear-ripened cheese.</title>
        <authorList>
            <consortium name="US DOE Joint Genome Institute (JGI-PGF)"/>
            <person name="Walter F."/>
            <person name="Albersmeier A."/>
            <person name="Kalinowski J."/>
            <person name="Ruckert C."/>
        </authorList>
    </citation>
    <scope>NUCLEOTIDE SEQUENCE</scope>
    <source>
        <strain evidence="2">VKM Ac-2007</strain>
    </source>
</reference>
<proteinExistence type="predicted"/>
<dbReference type="SUPFAM" id="SSF109854">
    <property type="entry name" value="DinB/YfiT-like putative metalloenzymes"/>
    <property type="match status" value="1"/>
</dbReference>
<protein>
    <submittedName>
        <fullName evidence="2">Maleylpyruvate isomerase</fullName>
    </submittedName>
</protein>
<dbReference type="NCBIfam" id="TIGR03083">
    <property type="entry name" value="maleylpyruvate isomerase family mycothiol-dependent enzyme"/>
    <property type="match status" value="1"/>
</dbReference>
<sequence>MSAAGQGGIEIPERVESIAEAHDRLRAATAEMTEEQARASIDLPGWTRGHVLTHLADLSRAFARQARYAVEGRTVEVYDGGRPTRDRNIEANHGREIAWLRDQLDGGLAELEEAWSVLGAADWDRPCAYRDSTLLATQLAWWRETELHSVDLGIGYGSERWSLPLSAHVIEFLQPRLPKDAAVRIVAEDTGGEWTAGEGAPVVVRGDQRSVAAWISGRPAVRTPSADGPAGLPELNAWP</sequence>
<dbReference type="Proteomes" id="UP001143474">
    <property type="component" value="Unassembled WGS sequence"/>
</dbReference>
<dbReference type="RefSeq" id="WP_271221488.1">
    <property type="nucleotide sequence ID" value="NZ_BAAAVD010000035.1"/>
</dbReference>
<keyword evidence="2" id="KW-0413">Isomerase</keyword>
<feature type="domain" description="Mycothiol-dependent maleylpyruvate isomerase metal-binding" evidence="1">
    <location>
        <begin position="19"/>
        <end position="152"/>
    </location>
</feature>
<keyword evidence="3" id="KW-1185">Reference proteome</keyword>
<organism evidence="2 3">
    <name type="scientific">Streptosporangium carneum</name>
    <dbReference type="NCBI Taxonomy" id="47481"/>
    <lineage>
        <taxon>Bacteria</taxon>
        <taxon>Bacillati</taxon>
        <taxon>Actinomycetota</taxon>
        <taxon>Actinomycetes</taxon>
        <taxon>Streptosporangiales</taxon>
        <taxon>Streptosporangiaceae</taxon>
        <taxon>Streptosporangium</taxon>
    </lineage>
</organism>
<dbReference type="GO" id="GO:0016853">
    <property type="term" value="F:isomerase activity"/>
    <property type="evidence" value="ECO:0007669"/>
    <property type="project" value="UniProtKB-KW"/>
</dbReference>
<dbReference type="AlphaFoldDB" id="A0A9W6I886"/>
<dbReference type="InterPro" id="IPR024344">
    <property type="entry name" value="MDMPI_metal-binding"/>
</dbReference>
<reference evidence="2" key="2">
    <citation type="submission" date="2023-01" db="EMBL/GenBank/DDBJ databases">
        <authorList>
            <person name="Sun Q."/>
            <person name="Evtushenko L."/>
        </authorList>
    </citation>
    <scope>NUCLEOTIDE SEQUENCE</scope>
    <source>
        <strain evidence="2">VKM Ac-2007</strain>
    </source>
</reference>
<dbReference type="InterPro" id="IPR034660">
    <property type="entry name" value="DinB/YfiT-like"/>
</dbReference>
<name>A0A9W6I886_9ACTN</name>
<dbReference type="InterPro" id="IPR036527">
    <property type="entry name" value="SCP2_sterol-bd_dom_sf"/>
</dbReference>
<dbReference type="GO" id="GO:0046872">
    <property type="term" value="F:metal ion binding"/>
    <property type="evidence" value="ECO:0007669"/>
    <property type="project" value="InterPro"/>
</dbReference>
<evidence type="ECO:0000259" key="1">
    <source>
        <dbReference type="Pfam" id="PF11716"/>
    </source>
</evidence>
<evidence type="ECO:0000313" key="2">
    <source>
        <dbReference type="EMBL" id="GLK13191.1"/>
    </source>
</evidence>
<accession>A0A9W6I886</accession>
<dbReference type="InterPro" id="IPR017517">
    <property type="entry name" value="Maleyloyr_isom"/>
</dbReference>
<gene>
    <name evidence="2" type="ORF">GCM10017600_66020</name>
</gene>